<feature type="transmembrane region" description="Helical" evidence="1">
    <location>
        <begin position="161"/>
        <end position="178"/>
    </location>
</feature>
<evidence type="ECO:0000313" key="3">
    <source>
        <dbReference type="EMBL" id="CAD9120700.1"/>
    </source>
</evidence>
<gene>
    <name evidence="3" type="ORF">ACAT0790_LOCUS17107</name>
</gene>
<evidence type="ECO:0000256" key="2">
    <source>
        <dbReference type="SAM" id="SignalP"/>
    </source>
</evidence>
<dbReference type="EMBL" id="HBGE01028480">
    <property type="protein sequence ID" value="CAD9120700.1"/>
    <property type="molecule type" value="Transcribed_RNA"/>
</dbReference>
<keyword evidence="2" id="KW-0732">Signal</keyword>
<evidence type="ECO:0008006" key="4">
    <source>
        <dbReference type="Google" id="ProtNLM"/>
    </source>
</evidence>
<dbReference type="AlphaFoldDB" id="A0A7S1M3F0"/>
<feature type="signal peptide" evidence="2">
    <location>
        <begin position="1"/>
        <end position="27"/>
    </location>
</feature>
<keyword evidence="1" id="KW-0472">Membrane</keyword>
<evidence type="ECO:0000256" key="1">
    <source>
        <dbReference type="SAM" id="Phobius"/>
    </source>
</evidence>
<reference evidence="3" key="1">
    <citation type="submission" date="2021-01" db="EMBL/GenBank/DDBJ databases">
        <authorList>
            <person name="Corre E."/>
            <person name="Pelletier E."/>
            <person name="Niang G."/>
            <person name="Scheremetjew M."/>
            <person name="Finn R."/>
            <person name="Kale V."/>
            <person name="Holt S."/>
            <person name="Cochrane G."/>
            <person name="Meng A."/>
            <person name="Brown T."/>
            <person name="Cohen L."/>
        </authorList>
    </citation>
    <scope>NUCLEOTIDE SEQUENCE</scope>
    <source>
        <strain evidence="3">OF101</strain>
    </source>
</reference>
<keyword evidence="1" id="KW-0812">Transmembrane</keyword>
<protein>
    <recommendedName>
        <fullName evidence="4">EGF-like domain-containing protein</fullName>
    </recommendedName>
</protein>
<proteinExistence type="predicted"/>
<accession>A0A7S1M3F0</accession>
<keyword evidence="1" id="KW-1133">Transmembrane helix</keyword>
<name>A0A7S1M3F0_ALECA</name>
<feature type="chain" id="PRO_5031368975" description="EGF-like domain-containing protein" evidence="2">
    <location>
        <begin position="28"/>
        <end position="211"/>
    </location>
</feature>
<organism evidence="3">
    <name type="scientific">Alexandrium catenella</name>
    <name type="common">Red tide dinoflagellate</name>
    <name type="synonym">Gonyaulax catenella</name>
    <dbReference type="NCBI Taxonomy" id="2925"/>
    <lineage>
        <taxon>Eukaryota</taxon>
        <taxon>Sar</taxon>
        <taxon>Alveolata</taxon>
        <taxon>Dinophyceae</taxon>
        <taxon>Gonyaulacales</taxon>
        <taxon>Pyrocystaceae</taxon>
        <taxon>Alexandrium</taxon>
    </lineage>
</organism>
<sequence length="211" mass="22155">MVLQTTAPMVVLLGVCVALGLVQPCLAWGACSAGPVGTCAIFPCLPTRGPTSCTGNSCMCMDGYCEAGSALKECRAQVGTCNILPCSWNHGGALATECINGACLCHTGYHNDGKGICVRGWWPAVELMAMNETERLAVLPYNEPRDDDAAQKLAKAFGEHVPLLFAALLVSGLAWTAIARVRRARSSSEVAEESLYKRLSGADSDVKSTAA</sequence>